<dbReference type="OrthoDB" id="275748at2759"/>
<feature type="compositionally biased region" description="Basic residues" evidence="2">
    <location>
        <begin position="57"/>
        <end position="69"/>
    </location>
</feature>
<feature type="domain" description="RRM" evidence="3">
    <location>
        <begin position="245"/>
        <end position="322"/>
    </location>
</feature>
<dbReference type="CDD" id="cd00590">
    <property type="entry name" value="RRM_SF"/>
    <property type="match status" value="2"/>
</dbReference>
<dbReference type="Pfam" id="PF00076">
    <property type="entry name" value="RRM_1"/>
    <property type="match status" value="2"/>
</dbReference>
<dbReference type="Gene3D" id="3.30.70.330">
    <property type="match status" value="2"/>
</dbReference>
<keyword evidence="1" id="KW-0694">RNA-binding</keyword>
<protein>
    <submittedName>
        <fullName evidence="4">Putative Nucleotide-binding, alpha-beta plait, RNA recognition motif domain protein</fullName>
    </submittedName>
</protein>
<dbReference type="PANTHER" id="PTHR48035:SF2">
    <property type="entry name" value="RNA-BINDING REGION RNP-1 DOMAIN-CONTAINING PROTEIN"/>
    <property type="match status" value="1"/>
</dbReference>
<feature type="region of interest" description="Disordered" evidence="2">
    <location>
        <begin position="405"/>
        <end position="529"/>
    </location>
</feature>
<dbReference type="PROSITE" id="PS50102">
    <property type="entry name" value="RRM"/>
    <property type="match status" value="2"/>
</dbReference>
<dbReference type="InterPro" id="IPR053260">
    <property type="entry name" value="hnRNP"/>
</dbReference>
<evidence type="ECO:0000313" key="4">
    <source>
        <dbReference type="EMBL" id="KRH94868.1"/>
    </source>
</evidence>
<sequence length="529" mass="59708">MKKVSKVTSTPKRNTSIAVGKRKSINKTEESKENEPQVEVIEQTEEITEEVAEKKTPSKKASTKGRKPAAKANKSAEKETSDFEDKQATEEVTDSEKVTTESNEEKITEKKSEKKKIAVTPKKNTADKKSSKKEVKPVEEFEISTDSEAISENDGSMSSSCDESEIEKKKAKESSDCEPVNKKKPVDSSCSDDDSVLSEDKMKKTIKEASSDSDSSDSQETDKKGVKSEINKSPDQTSQRIGDGHTIFIKGFGKEITELHIEEEFSKFGNIKSVRMPKDNVTGSNKGFCFVEFENASAVPKALQLNGTVVFNCQITVDNTEKTSKTKGSASTLFVKNLPFNATEQEIEKLFKKFNPVEIRMPLSEEDSSRNRGYAFIEFSDEETVQKAMNKNWSLGDKKLFTDVSMKKNDKNGRDDNKGRRDFNDRRGGRDFNDKRGGRDFGDRRGGRDFNDRKGSMERRGGRDFNNRNGSMERRGGRDFNDKRGGREFNDRRGGQDFNDRKFSRDGDRKRQKENSNNKKIVFNDSSDE</sequence>
<reference evidence="4 5" key="1">
    <citation type="submission" date="2015-07" db="EMBL/GenBank/DDBJ databases">
        <title>The genome of Pseudoloma neurophilia, a relevant intracellular parasite of the zebrafish.</title>
        <authorList>
            <person name="Ndikumana S."/>
            <person name="Pelin A."/>
            <person name="Sanders J."/>
            <person name="Corradi N."/>
        </authorList>
    </citation>
    <scope>NUCLEOTIDE SEQUENCE [LARGE SCALE GENOMIC DNA]</scope>
    <source>
        <strain evidence="4 5">MK1</strain>
    </source>
</reference>
<dbReference type="PANTHER" id="PTHR48035">
    <property type="entry name" value="HETEROGENEOUS NUCLEAR RIBONUCLEOPROTEIN 1"/>
    <property type="match status" value="1"/>
</dbReference>
<evidence type="ECO:0000256" key="1">
    <source>
        <dbReference type="PROSITE-ProRule" id="PRU00176"/>
    </source>
</evidence>
<dbReference type="AlphaFoldDB" id="A0A0R0M5L4"/>
<keyword evidence="5" id="KW-1185">Reference proteome</keyword>
<dbReference type="GO" id="GO:0003723">
    <property type="term" value="F:RNA binding"/>
    <property type="evidence" value="ECO:0007669"/>
    <property type="project" value="UniProtKB-UniRule"/>
</dbReference>
<dbReference type="VEuPathDB" id="MicrosporidiaDB:M153_12000010648"/>
<proteinExistence type="predicted"/>
<feature type="compositionally biased region" description="Basic and acidic residues" evidence="2">
    <location>
        <begin position="74"/>
        <end position="116"/>
    </location>
</feature>
<dbReference type="InterPro" id="IPR012677">
    <property type="entry name" value="Nucleotide-bd_a/b_plait_sf"/>
</dbReference>
<dbReference type="InterPro" id="IPR000504">
    <property type="entry name" value="RRM_dom"/>
</dbReference>
<feature type="compositionally biased region" description="Polar residues" evidence="2">
    <location>
        <begin position="152"/>
        <end position="161"/>
    </location>
</feature>
<feature type="compositionally biased region" description="Basic and acidic residues" evidence="2">
    <location>
        <begin position="220"/>
        <end position="232"/>
    </location>
</feature>
<dbReference type="SMART" id="SM00360">
    <property type="entry name" value="RRM"/>
    <property type="match status" value="2"/>
</dbReference>
<feature type="region of interest" description="Disordered" evidence="2">
    <location>
        <begin position="1"/>
        <end position="244"/>
    </location>
</feature>
<name>A0A0R0M5L4_9MICR</name>
<feature type="compositionally biased region" description="Polar residues" evidence="2">
    <location>
        <begin position="1"/>
        <end position="17"/>
    </location>
</feature>
<dbReference type="Proteomes" id="UP000051530">
    <property type="component" value="Unassembled WGS sequence"/>
</dbReference>
<evidence type="ECO:0000259" key="3">
    <source>
        <dbReference type="PROSITE" id="PS50102"/>
    </source>
</evidence>
<feature type="compositionally biased region" description="Basic and acidic residues" evidence="2">
    <location>
        <begin position="26"/>
        <end position="35"/>
    </location>
</feature>
<organism evidence="4 5">
    <name type="scientific">Pseudoloma neurophilia</name>
    <dbReference type="NCBI Taxonomy" id="146866"/>
    <lineage>
        <taxon>Eukaryota</taxon>
        <taxon>Fungi</taxon>
        <taxon>Fungi incertae sedis</taxon>
        <taxon>Microsporidia</taxon>
        <taxon>Pseudoloma</taxon>
    </lineage>
</organism>
<feature type="compositionally biased region" description="Basic and acidic residues" evidence="2">
    <location>
        <begin position="124"/>
        <end position="139"/>
    </location>
</feature>
<feature type="compositionally biased region" description="Acidic residues" evidence="2">
    <location>
        <begin position="140"/>
        <end position="151"/>
    </location>
</feature>
<gene>
    <name evidence="4" type="ORF">M153_12000010648</name>
</gene>
<feature type="compositionally biased region" description="Basic and acidic residues" evidence="2">
    <location>
        <begin position="166"/>
        <end position="186"/>
    </location>
</feature>
<dbReference type="EMBL" id="LGUB01000022">
    <property type="protein sequence ID" value="KRH94868.1"/>
    <property type="molecule type" value="Genomic_DNA"/>
</dbReference>
<evidence type="ECO:0000256" key="2">
    <source>
        <dbReference type="SAM" id="MobiDB-lite"/>
    </source>
</evidence>
<dbReference type="InterPro" id="IPR035979">
    <property type="entry name" value="RBD_domain_sf"/>
</dbReference>
<evidence type="ECO:0000313" key="5">
    <source>
        <dbReference type="Proteomes" id="UP000051530"/>
    </source>
</evidence>
<comment type="caution">
    <text evidence="4">The sequence shown here is derived from an EMBL/GenBank/DDBJ whole genome shotgun (WGS) entry which is preliminary data.</text>
</comment>
<feature type="compositionally biased region" description="Basic and acidic residues" evidence="2">
    <location>
        <begin position="198"/>
        <end position="210"/>
    </location>
</feature>
<accession>A0A0R0M5L4</accession>
<dbReference type="SUPFAM" id="SSF54928">
    <property type="entry name" value="RNA-binding domain, RBD"/>
    <property type="match status" value="1"/>
</dbReference>
<feature type="compositionally biased region" description="Basic and acidic residues" evidence="2">
    <location>
        <begin position="405"/>
        <end position="517"/>
    </location>
</feature>
<feature type="domain" description="RRM" evidence="3">
    <location>
        <begin position="331"/>
        <end position="407"/>
    </location>
</feature>